<dbReference type="PROSITE" id="PS50977">
    <property type="entry name" value="HTH_TETR_2"/>
    <property type="match status" value="1"/>
</dbReference>
<feature type="domain" description="HTH tetR-type" evidence="3">
    <location>
        <begin position="13"/>
        <end position="73"/>
    </location>
</feature>
<dbReference type="InterPro" id="IPR001647">
    <property type="entry name" value="HTH_TetR"/>
</dbReference>
<protein>
    <recommendedName>
        <fullName evidence="3">HTH tetR-type domain-containing protein</fullName>
    </recommendedName>
</protein>
<dbReference type="Proteomes" id="UP000451860">
    <property type="component" value="Unassembled WGS sequence"/>
</dbReference>
<evidence type="ECO:0000313" key="5">
    <source>
        <dbReference type="Proteomes" id="UP000451860"/>
    </source>
</evidence>
<dbReference type="Gene3D" id="1.10.357.10">
    <property type="entry name" value="Tetracycline Repressor, domain 2"/>
    <property type="match status" value="1"/>
</dbReference>
<dbReference type="OrthoDB" id="3193022at2"/>
<accession>A0A7J5UKJ6</accession>
<evidence type="ECO:0000313" key="4">
    <source>
        <dbReference type="EMBL" id="KAE8762856.1"/>
    </source>
</evidence>
<dbReference type="RefSeq" id="WP_152202092.1">
    <property type="nucleotide sequence ID" value="NZ_VUKF01000010.1"/>
</dbReference>
<reference evidence="4 5" key="1">
    <citation type="submission" date="2019-10" db="EMBL/GenBank/DDBJ databases">
        <title>Georgenia wutianyii sp. nov. and Georgenia yuyongxinii sp. nov. isolated from plateau pika (Ochotona curzoniae) in the Qinghai-Tibet plateau of China.</title>
        <authorList>
            <person name="Tian Z."/>
        </authorList>
    </citation>
    <scope>NUCLEOTIDE SEQUENCE [LARGE SCALE GENOMIC DNA]</scope>
    <source>
        <strain evidence="4 5">DSM 21501</strain>
    </source>
</reference>
<comment type="caution">
    <text evidence="4">The sequence shown here is derived from an EMBL/GenBank/DDBJ whole genome shotgun (WGS) entry which is preliminary data.</text>
</comment>
<organism evidence="4 5">
    <name type="scientific">Georgenia thermotolerans</name>
    <dbReference type="NCBI Taxonomy" id="527326"/>
    <lineage>
        <taxon>Bacteria</taxon>
        <taxon>Bacillati</taxon>
        <taxon>Actinomycetota</taxon>
        <taxon>Actinomycetes</taxon>
        <taxon>Micrococcales</taxon>
        <taxon>Bogoriellaceae</taxon>
        <taxon>Georgenia</taxon>
    </lineage>
</organism>
<keyword evidence="5" id="KW-1185">Reference proteome</keyword>
<dbReference type="GO" id="GO:0003677">
    <property type="term" value="F:DNA binding"/>
    <property type="evidence" value="ECO:0007669"/>
    <property type="project" value="UniProtKB-UniRule"/>
</dbReference>
<evidence type="ECO:0000259" key="3">
    <source>
        <dbReference type="PROSITE" id="PS50977"/>
    </source>
</evidence>
<name>A0A7J5UKJ6_9MICO</name>
<proteinExistence type="predicted"/>
<dbReference type="EMBL" id="WHJE01000117">
    <property type="protein sequence ID" value="KAE8762856.1"/>
    <property type="molecule type" value="Genomic_DNA"/>
</dbReference>
<evidence type="ECO:0000256" key="1">
    <source>
        <dbReference type="ARBA" id="ARBA00023125"/>
    </source>
</evidence>
<gene>
    <name evidence="4" type="ORF">GB883_17225</name>
</gene>
<sequence>MTLDDRRMDPRTRRTLAALRHALATLLEEEPLSQITVSQLCRVAGIHRTTFYKHFETVADLAATVVQDLGRRVVGPRRSDDGALTYRDWLEAVLEHVADNRRLYARLVGSGGDAALMRAVAWQFRLRTDRFLRDAGAAAEVDVPELSRVLGYGFYGVVEALLEHDDPVDVEAGVARFLATVPAPVARALDAGERLGA</sequence>
<feature type="DNA-binding region" description="H-T-H motif" evidence="2">
    <location>
        <begin position="36"/>
        <end position="55"/>
    </location>
</feature>
<dbReference type="InterPro" id="IPR009057">
    <property type="entry name" value="Homeodomain-like_sf"/>
</dbReference>
<dbReference type="AlphaFoldDB" id="A0A7J5UKJ6"/>
<keyword evidence="1 2" id="KW-0238">DNA-binding</keyword>
<dbReference type="SUPFAM" id="SSF46689">
    <property type="entry name" value="Homeodomain-like"/>
    <property type="match status" value="1"/>
</dbReference>
<evidence type="ECO:0000256" key="2">
    <source>
        <dbReference type="PROSITE-ProRule" id="PRU00335"/>
    </source>
</evidence>